<reference evidence="1" key="1">
    <citation type="submission" date="2022-01" db="EMBL/GenBank/DDBJ databases">
        <authorList>
            <person name="King R."/>
        </authorList>
    </citation>
    <scope>NUCLEOTIDE SEQUENCE</scope>
</reference>
<organism evidence="1 2">
    <name type="scientific">Ceutorhynchus assimilis</name>
    <name type="common">cabbage seed weevil</name>
    <dbReference type="NCBI Taxonomy" id="467358"/>
    <lineage>
        <taxon>Eukaryota</taxon>
        <taxon>Metazoa</taxon>
        <taxon>Ecdysozoa</taxon>
        <taxon>Arthropoda</taxon>
        <taxon>Hexapoda</taxon>
        <taxon>Insecta</taxon>
        <taxon>Pterygota</taxon>
        <taxon>Neoptera</taxon>
        <taxon>Endopterygota</taxon>
        <taxon>Coleoptera</taxon>
        <taxon>Polyphaga</taxon>
        <taxon>Cucujiformia</taxon>
        <taxon>Curculionidae</taxon>
        <taxon>Ceutorhynchinae</taxon>
        <taxon>Ceutorhynchus</taxon>
    </lineage>
</organism>
<dbReference type="Proteomes" id="UP001152799">
    <property type="component" value="Chromosome 8"/>
</dbReference>
<name>A0A9N9MWV3_9CUCU</name>
<evidence type="ECO:0000313" key="2">
    <source>
        <dbReference type="Proteomes" id="UP001152799"/>
    </source>
</evidence>
<protein>
    <submittedName>
        <fullName evidence="1">Uncharacterized protein</fullName>
    </submittedName>
</protein>
<keyword evidence="2" id="KW-1185">Reference proteome</keyword>
<sequence>MYRQFCPPNAKGMKTNLEIRRYAVDGEQREEPFDKLRKGDKRNIAHDKRIAGEAYVSSTSGKAVLAKGLKPRCSSEKCKSKVCSISDVQRQKIYNAFYGTKSLQ</sequence>
<gene>
    <name evidence="1" type="ORF">CEUTPL_LOCUS12710</name>
</gene>
<accession>A0A9N9MWV3</accession>
<proteinExistence type="predicted"/>
<dbReference type="EMBL" id="OU892284">
    <property type="protein sequence ID" value="CAG9772292.1"/>
    <property type="molecule type" value="Genomic_DNA"/>
</dbReference>
<evidence type="ECO:0000313" key="1">
    <source>
        <dbReference type="EMBL" id="CAG9772292.1"/>
    </source>
</evidence>
<dbReference type="AlphaFoldDB" id="A0A9N9MWV3"/>
<dbReference type="OrthoDB" id="6772146at2759"/>